<accession>A0ABV7QFB3</accession>
<dbReference type="RefSeq" id="WP_377870003.1">
    <property type="nucleotide sequence ID" value="NZ_JBHMAY010000017.1"/>
</dbReference>
<evidence type="ECO:0000313" key="2">
    <source>
        <dbReference type="Proteomes" id="UP001595764"/>
    </source>
</evidence>
<organism evidence="1 2">
    <name type="scientific">Amycolatopsis halotolerans</name>
    <dbReference type="NCBI Taxonomy" id="330083"/>
    <lineage>
        <taxon>Bacteria</taxon>
        <taxon>Bacillati</taxon>
        <taxon>Actinomycetota</taxon>
        <taxon>Actinomycetes</taxon>
        <taxon>Pseudonocardiales</taxon>
        <taxon>Pseudonocardiaceae</taxon>
        <taxon>Amycolatopsis</taxon>
    </lineage>
</organism>
<keyword evidence="2" id="KW-1185">Reference proteome</keyword>
<sequence>MSIQEEADRLRNIALPFGEIQHAMQVLADAQAQVQTILGDTQRNREVQGALESAKASLDNSYGVVQEAERQITEAANHHANG</sequence>
<evidence type="ECO:0000313" key="1">
    <source>
        <dbReference type="EMBL" id="MFC3510965.1"/>
    </source>
</evidence>
<comment type="caution">
    <text evidence="1">The sequence shown here is derived from an EMBL/GenBank/DDBJ whole genome shotgun (WGS) entry which is preliminary data.</text>
</comment>
<dbReference type="Proteomes" id="UP001595764">
    <property type="component" value="Unassembled WGS sequence"/>
</dbReference>
<proteinExistence type="predicted"/>
<reference evidence="2" key="1">
    <citation type="journal article" date="2019" name="Int. J. Syst. Evol. Microbiol.">
        <title>The Global Catalogue of Microorganisms (GCM) 10K type strain sequencing project: providing services to taxonomists for standard genome sequencing and annotation.</title>
        <authorList>
            <consortium name="The Broad Institute Genomics Platform"/>
            <consortium name="The Broad Institute Genome Sequencing Center for Infectious Disease"/>
            <person name="Wu L."/>
            <person name="Ma J."/>
        </authorList>
    </citation>
    <scope>NUCLEOTIDE SEQUENCE [LARGE SCALE GENOMIC DNA]</scope>
    <source>
        <strain evidence="2">CGMCC 4.7682</strain>
    </source>
</reference>
<gene>
    <name evidence="1" type="ORF">ACFORO_12385</name>
</gene>
<protein>
    <submittedName>
        <fullName evidence="1">Uncharacterized protein</fullName>
    </submittedName>
</protein>
<dbReference type="EMBL" id="JBHRWI010000016">
    <property type="protein sequence ID" value="MFC3510965.1"/>
    <property type="molecule type" value="Genomic_DNA"/>
</dbReference>
<name>A0ABV7QFB3_9PSEU</name>